<accession>X6P064</accession>
<organism evidence="1 2">
    <name type="scientific">Reticulomyxa filosa</name>
    <dbReference type="NCBI Taxonomy" id="46433"/>
    <lineage>
        <taxon>Eukaryota</taxon>
        <taxon>Sar</taxon>
        <taxon>Rhizaria</taxon>
        <taxon>Retaria</taxon>
        <taxon>Foraminifera</taxon>
        <taxon>Monothalamids</taxon>
        <taxon>Reticulomyxidae</taxon>
        <taxon>Reticulomyxa</taxon>
    </lineage>
</organism>
<dbReference type="Proteomes" id="UP000023152">
    <property type="component" value="Unassembled WGS sequence"/>
</dbReference>
<dbReference type="EMBL" id="ASPP01004915">
    <property type="protein sequence ID" value="ETO31464.1"/>
    <property type="molecule type" value="Genomic_DNA"/>
</dbReference>
<evidence type="ECO:0000313" key="1">
    <source>
        <dbReference type="EMBL" id="ETO31464.1"/>
    </source>
</evidence>
<gene>
    <name evidence="1" type="ORF">RFI_05654</name>
</gene>
<proteinExistence type="predicted"/>
<protein>
    <submittedName>
        <fullName evidence="1">Uncharacterized protein</fullName>
    </submittedName>
</protein>
<comment type="caution">
    <text evidence="1">The sequence shown here is derived from an EMBL/GenBank/DDBJ whole genome shotgun (WGS) entry which is preliminary data.</text>
</comment>
<reference evidence="1 2" key="1">
    <citation type="journal article" date="2013" name="Curr. Biol.">
        <title>The Genome of the Foraminiferan Reticulomyxa filosa.</title>
        <authorList>
            <person name="Glockner G."/>
            <person name="Hulsmann N."/>
            <person name="Schleicher M."/>
            <person name="Noegel A.A."/>
            <person name="Eichinger L."/>
            <person name="Gallinger C."/>
            <person name="Pawlowski J."/>
            <person name="Sierra R."/>
            <person name="Euteneuer U."/>
            <person name="Pillet L."/>
            <person name="Moustafa A."/>
            <person name="Platzer M."/>
            <person name="Groth M."/>
            <person name="Szafranski K."/>
            <person name="Schliwa M."/>
        </authorList>
    </citation>
    <scope>NUCLEOTIDE SEQUENCE [LARGE SCALE GENOMIC DNA]</scope>
</reference>
<evidence type="ECO:0000313" key="2">
    <source>
        <dbReference type="Proteomes" id="UP000023152"/>
    </source>
</evidence>
<sequence length="130" mass="14669">MVHFNIDDKLYDIVQMVCKYQPDFCDQAGKLKIIPKNTTKPMFIHFQHNLYVVELQLASALTSVKKCGDNGAAIGLNAYGESGDIIDYVMVVNSCALQISFRQSIEISSLPRTALMLMFYKKMNHNITSN</sequence>
<keyword evidence="2" id="KW-1185">Reference proteome</keyword>
<name>X6P064_RETFI</name>
<dbReference type="AlphaFoldDB" id="X6P064"/>